<dbReference type="GeneID" id="19112350"/>
<gene>
    <name evidence="2" type="ORF">BAUCODRAFT_34173</name>
</gene>
<feature type="compositionally biased region" description="Basic and acidic residues" evidence="1">
    <location>
        <begin position="148"/>
        <end position="160"/>
    </location>
</feature>
<reference evidence="2 3" key="1">
    <citation type="journal article" date="2012" name="PLoS Pathog.">
        <title>Diverse lifestyles and strategies of plant pathogenesis encoded in the genomes of eighteen Dothideomycetes fungi.</title>
        <authorList>
            <person name="Ohm R.A."/>
            <person name="Feau N."/>
            <person name="Henrissat B."/>
            <person name="Schoch C.L."/>
            <person name="Horwitz B.A."/>
            <person name="Barry K.W."/>
            <person name="Condon B.J."/>
            <person name="Copeland A.C."/>
            <person name="Dhillon B."/>
            <person name="Glaser F."/>
            <person name="Hesse C.N."/>
            <person name="Kosti I."/>
            <person name="LaButti K."/>
            <person name="Lindquist E.A."/>
            <person name="Lucas S."/>
            <person name="Salamov A.A."/>
            <person name="Bradshaw R.E."/>
            <person name="Ciuffetti L."/>
            <person name="Hamelin R.C."/>
            <person name="Kema G.H.J."/>
            <person name="Lawrence C."/>
            <person name="Scott J.A."/>
            <person name="Spatafora J.W."/>
            <person name="Turgeon B.G."/>
            <person name="de Wit P.J.G.M."/>
            <person name="Zhong S."/>
            <person name="Goodwin S.B."/>
            <person name="Grigoriev I.V."/>
        </authorList>
    </citation>
    <scope>NUCLEOTIDE SEQUENCE [LARGE SCALE GENOMIC DNA]</scope>
    <source>
        <strain evidence="2 3">UAMH 10762</strain>
    </source>
</reference>
<sequence length="175" mass="17974">MTGTMSGMSLAGSSAISSSITSSVRVNGSGYNHGSGSATISSDSNGGIALNPPSSRGDTFAAGLSSNNTPTGGPTFRNLPPHLRKKQSNESVLTQTSSVVGGYAPSTVSNSTNRSYAKSTVSESTSGGGKFAKVKAGWKPMNLPVVQQEREEAAPRKRQAEDDDARVQLSDSDSE</sequence>
<dbReference type="KEGG" id="bcom:BAUCODRAFT_34173"/>
<feature type="compositionally biased region" description="Polar residues" evidence="1">
    <location>
        <begin position="24"/>
        <end position="45"/>
    </location>
</feature>
<evidence type="ECO:0000313" key="2">
    <source>
        <dbReference type="EMBL" id="EMC96778.1"/>
    </source>
</evidence>
<name>M2MYT7_BAUPA</name>
<accession>M2MYT7</accession>
<dbReference type="HOGENOM" id="CLU_1532257_0_0_1"/>
<dbReference type="RefSeq" id="XP_007676175.1">
    <property type="nucleotide sequence ID" value="XM_007677985.1"/>
</dbReference>
<protein>
    <submittedName>
        <fullName evidence="2">Uncharacterized protein</fullName>
    </submittedName>
</protein>
<proteinExistence type="predicted"/>
<organism evidence="2 3">
    <name type="scientific">Baudoinia panamericana (strain UAMH 10762)</name>
    <name type="common">Angels' share fungus</name>
    <name type="synonym">Baudoinia compniacensis (strain UAMH 10762)</name>
    <dbReference type="NCBI Taxonomy" id="717646"/>
    <lineage>
        <taxon>Eukaryota</taxon>
        <taxon>Fungi</taxon>
        <taxon>Dikarya</taxon>
        <taxon>Ascomycota</taxon>
        <taxon>Pezizomycotina</taxon>
        <taxon>Dothideomycetes</taxon>
        <taxon>Dothideomycetidae</taxon>
        <taxon>Mycosphaerellales</taxon>
        <taxon>Teratosphaeriaceae</taxon>
        <taxon>Baudoinia</taxon>
    </lineage>
</organism>
<evidence type="ECO:0000313" key="3">
    <source>
        <dbReference type="Proteomes" id="UP000011761"/>
    </source>
</evidence>
<feature type="region of interest" description="Disordered" evidence="1">
    <location>
        <begin position="148"/>
        <end position="175"/>
    </location>
</feature>
<dbReference type="AlphaFoldDB" id="M2MYT7"/>
<evidence type="ECO:0000256" key="1">
    <source>
        <dbReference type="SAM" id="MobiDB-lite"/>
    </source>
</evidence>
<feature type="compositionally biased region" description="Polar residues" evidence="1">
    <location>
        <begin position="89"/>
        <end position="99"/>
    </location>
</feature>
<keyword evidence="3" id="KW-1185">Reference proteome</keyword>
<feature type="region of interest" description="Disordered" evidence="1">
    <location>
        <begin position="24"/>
        <end position="135"/>
    </location>
</feature>
<feature type="compositionally biased region" description="Polar residues" evidence="1">
    <location>
        <begin position="106"/>
        <end position="125"/>
    </location>
</feature>
<dbReference type="Proteomes" id="UP000011761">
    <property type="component" value="Unassembled WGS sequence"/>
</dbReference>
<dbReference type="EMBL" id="KB445555">
    <property type="protein sequence ID" value="EMC96778.1"/>
    <property type="molecule type" value="Genomic_DNA"/>
</dbReference>